<dbReference type="Gene3D" id="2.60.40.1120">
    <property type="entry name" value="Carboxypeptidase-like, regulatory domain"/>
    <property type="match status" value="1"/>
</dbReference>
<protein>
    <submittedName>
        <fullName evidence="9">SusC/RagA family TonB-linked outer membrane protein</fullName>
    </submittedName>
</protein>
<dbReference type="AlphaFoldDB" id="A0A2N3HHJ0"/>
<dbReference type="NCBIfam" id="TIGR04056">
    <property type="entry name" value="OMP_RagA_SusC"/>
    <property type="match status" value="1"/>
</dbReference>
<dbReference type="Gene3D" id="2.40.170.20">
    <property type="entry name" value="TonB-dependent receptor, beta-barrel domain"/>
    <property type="match status" value="1"/>
</dbReference>
<comment type="similarity">
    <text evidence="7">Belongs to the TonB-dependent receptor family.</text>
</comment>
<evidence type="ECO:0000256" key="7">
    <source>
        <dbReference type="PROSITE-ProRule" id="PRU01360"/>
    </source>
</evidence>
<evidence type="ECO:0000256" key="1">
    <source>
        <dbReference type="ARBA" id="ARBA00004571"/>
    </source>
</evidence>
<dbReference type="NCBIfam" id="TIGR04057">
    <property type="entry name" value="SusC_RagA_signa"/>
    <property type="match status" value="1"/>
</dbReference>
<keyword evidence="5 7" id="KW-0472">Membrane</keyword>
<accession>A0A2N3HHJ0</accession>
<evidence type="ECO:0000256" key="5">
    <source>
        <dbReference type="ARBA" id="ARBA00023136"/>
    </source>
</evidence>
<feature type="domain" description="TonB-dependent receptor plug" evidence="8">
    <location>
        <begin position="169"/>
        <end position="277"/>
    </location>
</feature>
<keyword evidence="3 7" id="KW-1134">Transmembrane beta strand</keyword>
<dbReference type="InterPro" id="IPR037066">
    <property type="entry name" value="Plug_dom_sf"/>
</dbReference>
<dbReference type="InterPro" id="IPR036942">
    <property type="entry name" value="Beta-barrel_TonB_sf"/>
</dbReference>
<dbReference type="InterPro" id="IPR008969">
    <property type="entry name" value="CarboxyPept-like_regulatory"/>
</dbReference>
<reference evidence="9 10" key="1">
    <citation type="submission" date="2017-12" db="EMBL/GenBank/DDBJ databases">
        <title>Confluentibacter flavum sp. nov., isolated from the saline lake.</title>
        <authorList>
            <person name="Yu L."/>
        </authorList>
    </citation>
    <scope>NUCLEOTIDE SEQUENCE [LARGE SCALE GENOMIC DNA]</scope>
    <source>
        <strain evidence="9 10">3B</strain>
    </source>
</reference>
<evidence type="ECO:0000259" key="8">
    <source>
        <dbReference type="Pfam" id="PF07715"/>
    </source>
</evidence>
<dbReference type="InterPro" id="IPR023996">
    <property type="entry name" value="TonB-dep_OMP_SusC/RagA"/>
</dbReference>
<evidence type="ECO:0000256" key="2">
    <source>
        <dbReference type="ARBA" id="ARBA00022448"/>
    </source>
</evidence>
<dbReference type="InterPro" id="IPR039426">
    <property type="entry name" value="TonB-dep_rcpt-like"/>
</dbReference>
<evidence type="ECO:0000313" key="9">
    <source>
        <dbReference type="EMBL" id="PKQ44429.1"/>
    </source>
</evidence>
<dbReference type="InterPro" id="IPR012910">
    <property type="entry name" value="Plug_dom"/>
</dbReference>
<dbReference type="Pfam" id="PF07715">
    <property type="entry name" value="Plug"/>
    <property type="match status" value="1"/>
</dbReference>
<dbReference type="EMBL" id="PJEO01000050">
    <property type="protein sequence ID" value="PKQ44429.1"/>
    <property type="molecule type" value="Genomic_DNA"/>
</dbReference>
<evidence type="ECO:0000256" key="4">
    <source>
        <dbReference type="ARBA" id="ARBA00022692"/>
    </source>
</evidence>
<dbReference type="Gene3D" id="2.170.130.10">
    <property type="entry name" value="TonB-dependent receptor, plug domain"/>
    <property type="match status" value="1"/>
</dbReference>
<dbReference type="Proteomes" id="UP000233435">
    <property type="component" value="Unassembled WGS sequence"/>
</dbReference>
<evidence type="ECO:0000256" key="6">
    <source>
        <dbReference type="ARBA" id="ARBA00023237"/>
    </source>
</evidence>
<comment type="subcellular location">
    <subcellularLocation>
        <location evidence="1 7">Cell outer membrane</location>
        <topology evidence="1 7">Multi-pass membrane protein</topology>
    </subcellularLocation>
</comment>
<name>A0A2N3HHJ0_9FLAO</name>
<evidence type="ECO:0000313" key="10">
    <source>
        <dbReference type="Proteomes" id="UP000233435"/>
    </source>
</evidence>
<gene>
    <name evidence="9" type="ORF">CSW08_13540</name>
</gene>
<dbReference type="PROSITE" id="PS52016">
    <property type="entry name" value="TONB_DEPENDENT_REC_3"/>
    <property type="match status" value="1"/>
</dbReference>
<keyword evidence="4 7" id="KW-0812">Transmembrane</keyword>
<keyword evidence="6 7" id="KW-0998">Cell outer membrane</keyword>
<keyword evidence="2 7" id="KW-0813">Transport</keyword>
<evidence type="ECO:0000256" key="3">
    <source>
        <dbReference type="ARBA" id="ARBA00022452"/>
    </source>
</evidence>
<dbReference type="InterPro" id="IPR023997">
    <property type="entry name" value="TonB-dep_OMP_SusC/RagA_CS"/>
</dbReference>
<dbReference type="SUPFAM" id="SSF49464">
    <property type="entry name" value="Carboxypeptidase regulatory domain-like"/>
    <property type="match status" value="1"/>
</dbReference>
<sequence>MKSKLQLQRFKMCSYYLSLKRVVALFFVGTSLAFGNSISLTDKMETGKNDGLSIIFSGNNNLLKINIGVLAEGLQQRTVTGIVTNEMGEPLLGASILVKGTNNGVVTDFDGNFNIDISANDSVLIISYLGYATQELEIGSRTVFNVQMQSNAAGLGEVVVTALGVKRQKKSLTYSTQNVDLDGIDEVRPVQNLVNSLSGKIAGLSMVRTGSGVSGRSRVNLRGNRSISGSSEPLYVLDGVPLAGDISDISPDDIASISVLKGGNAAALYGSRANNGAIVLTTKSGTGNRLKIDFNITTTLETGKMLFDYQNEYGQGVGGSYYNNGGFPLTSSLESWGQRLDGFDTPHWSADPSKQGITIPYSANPNRFRDFMQTGSTQAYNVTASGGNEKSQTYFGYTYEVRKGIFPGNELKRHNITVKNNQKFINDKLVLDSKINFIRTDLYNQVGVGSWGQVYNLASNFRIQDVRDFEYYDVNGKLRQSSWAPGASLGNNPYWLANRNPSNTADNRILSYASLTYNFNDNLKIMARSAFENSESFFETRQFNDTYIIAVNGNYGTQSLSSYDWNSDFLVSYDNKINDNFKYSLNFGGNNRQLNGRSLTTFSNGLSVPNLFALANTLNPRTEEGINRKEVQSLYGFGNIGYKDALFLDLTYRNDWSSTLPEANRSYGYFSAGLSAVVSDFFKFGDGFSYLKLRGSYAEVGNDTGAFNLDRAAQLRIGELIFITTTEPNSNLKSESTISTELGFDARFFNNRWGLDFTYYKTNSRDQIFAQDVPLGSGARSRFINGADIENRGFEVILTGNPIRTTDFDWNFTANFSKNDSEVLALADGIDVLSIGNTNFGIRNMQLSVGSQFGDFYSRGFLRDSQNRIIVGSDGLPLVTDGKSVLVANFNPDWLGGIRNTFRYKNINLSFLIDIRQGGTVISQTLANLASNGLLERTVNGRDGTLVVGSNVLGSNGAVKEDGSPNDIQVSSEALWKMLGNSEQPIGEPFVEDASNVRLREFSLGYSFPSKFLKGTGFERAQIGLVGSNLFFFSRNSSFDPEVTTGTATNQEGFEFNAPPLTRSLGLNIKVGF</sequence>
<keyword evidence="10" id="KW-1185">Reference proteome</keyword>
<organism evidence="9 10">
    <name type="scientific">Confluentibacter flavum</name>
    <dbReference type="NCBI Taxonomy" id="1909700"/>
    <lineage>
        <taxon>Bacteria</taxon>
        <taxon>Pseudomonadati</taxon>
        <taxon>Bacteroidota</taxon>
        <taxon>Flavobacteriia</taxon>
        <taxon>Flavobacteriales</taxon>
        <taxon>Flavobacteriaceae</taxon>
        <taxon>Confluentibacter</taxon>
    </lineage>
</organism>
<dbReference type="Pfam" id="PF13715">
    <property type="entry name" value="CarbopepD_reg_2"/>
    <property type="match status" value="1"/>
</dbReference>
<comment type="caution">
    <text evidence="9">The sequence shown here is derived from an EMBL/GenBank/DDBJ whole genome shotgun (WGS) entry which is preliminary data.</text>
</comment>
<dbReference type="GO" id="GO:0009279">
    <property type="term" value="C:cell outer membrane"/>
    <property type="evidence" value="ECO:0007669"/>
    <property type="project" value="UniProtKB-SubCell"/>
</dbReference>
<dbReference type="SUPFAM" id="SSF56935">
    <property type="entry name" value="Porins"/>
    <property type="match status" value="1"/>
</dbReference>
<dbReference type="FunFam" id="2.60.40.1120:FF:000003">
    <property type="entry name" value="Outer membrane protein Omp121"/>
    <property type="match status" value="1"/>
</dbReference>
<proteinExistence type="inferred from homology"/>
<dbReference type="RefSeq" id="WP_106660405.1">
    <property type="nucleotide sequence ID" value="NZ_PJEO01000050.1"/>
</dbReference>
<dbReference type="OrthoDB" id="9768177at2"/>